<dbReference type="Pfam" id="PF00443">
    <property type="entry name" value="UCH"/>
    <property type="match status" value="1"/>
</dbReference>
<keyword evidence="8" id="KW-0788">Thiol protease</keyword>
<dbReference type="Proteomes" id="UP000002009">
    <property type="component" value="Chromosome 13"/>
</dbReference>
<evidence type="ECO:0000313" key="14">
    <source>
        <dbReference type="Proteomes" id="UP000002009"/>
    </source>
</evidence>
<organism evidence="13 14">
    <name type="scientific">Micromonas commoda (strain RCC299 / NOUM17 / CCMP2709)</name>
    <name type="common">Picoplanktonic green alga</name>
    <dbReference type="NCBI Taxonomy" id="296587"/>
    <lineage>
        <taxon>Eukaryota</taxon>
        <taxon>Viridiplantae</taxon>
        <taxon>Chlorophyta</taxon>
        <taxon>Mamiellophyceae</taxon>
        <taxon>Mamiellales</taxon>
        <taxon>Mamiellaceae</taxon>
        <taxon>Micromonas</taxon>
    </lineage>
</organism>
<dbReference type="InterPro" id="IPR050185">
    <property type="entry name" value="Ub_carboxyl-term_hydrolase"/>
</dbReference>
<dbReference type="SUPFAM" id="SSF54001">
    <property type="entry name" value="Cysteine proteinases"/>
    <property type="match status" value="1"/>
</dbReference>
<reference evidence="13 14" key="1">
    <citation type="journal article" date="2009" name="Science">
        <title>Green evolution and dynamic adaptations revealed by genomes of the marine picoeukaryotes Micromonas.</title>
        <authorList>
            <person name="Worden A.Z."/>
            <person name="Lee J.H."/>
            <person name="Mock T."/>
            <person name="Rouze P."/>
            <person name="Simmons M.P."/>
            <person name="Aerts A.L."/>
            <person name="Allen A.E."/>
            <person name="Cuvelier M.L."/>
            <person name="Derelle E."/>
            <person name="Everett M.V."/>
            <person name="Foulon E."/>
            <person name="Grimwood J."/>
            <person name="Gundlach H."/>
            <person name="Henrissat B."/>
            <person name="Napoli C."/>
            <person name="McDonald S.M."/>
            <person name="Parker M.S."/>
            <person name="Rombauts S."/>
            <person name="Salamov A."/>
            <person name="Von Dassow P."/>
            <person name="Badger J.H."/>
            <person name="Coutinho P.M."/>
            <person name="Demir E."/>
            <person name="Dubchak I."/>
            <person name="Gentemann C."/>
            <person name="Eikrem W."/>
            <person name="Gready J.E."/>
            <person name="John U."/>
            <person name="Lanier W."/>
            <person name="Lindquist E.A."/>
            <person name="Lucas S."/>
            <person name="Mayer K.F."/>
            <person name="Moreau H."/>
            <person name="Not F."/>
            <person name="Otillar R."/>
            <person name="Panaud O."/>
            <person name="Pangilinan J."/>
            <person name="Paulsen I."/>
            <person name="Piegu B."/>
            <person name="Poliakov A."/>
            <person name="Robbens S."/>
            <person name="Schmutz J."/>
            <person name="Toulza E."/>
            <person name="Wyss T."/>
            <person name="Zelensky A."/>
            <person name="Zhou K."/>
            <person name="Armbrust E.V."/>
            <person name="Bhattacharya D."/>
            <person name="Goodenough U.W."/>
            <person name="Van de Peer Y."/>
            <person name="Grigoriev I.V."/>
        </authorList>
    </citation>
    <scope>NUCLEOTIDE SEQUENCE [LARGE SCALE GENOMIC DNA]</scope>
    <source>
        <strain evidence="14">RCC299 / NOUM17</strain>
    </source>
</reference>
<keyword evidence="9" id="KW-0805">Transcription regulation</keyword>
<dbReference type="InParanoid" id="C1EG34"/>
<comment type="similarity">
    <text evidence="3">Belongs to the peptidase C19 family.</text>
</comment>
<dbReference type="InterPro" id="IPR018200">
    <property type="entry name" value="USP_CS"/>
</dbReference>
<dbReference type="InterPro" id="IPR028889">
    <property type="entry name" value="USP"/>
</dbReference>
<dbReference type="GO" id="GO:0005634">
    <property type="term" value="C:nucleus"/>
    <property type="evidence" value="ECO:0007669"/>
    <property type="project" value="UniProtKB-SubCell"/>
</dbReference>
<keyword evidence="11" id="KW-0539">Nucleus</keyword>
<dbReference type="eggNOG" id="KOG1867">
    <property type="taxonomic scope" value="Eukaryota"/>
</dbReference>
<evidence type="ECO:0000256" key="11">
    <source>
        <dbReference type="ARBA" id="ARBA00023242"/>
    </source>
</evidence>
<dbReference type="GeneID" id="8248380"/>
<dbReference type="KEGG" id="mis:MICPUN_87747"/>
<evidence type="ECO:0000256" key="10">
    <source>
        <dbReference type="ARBA" id="ARBA00023163"/>
    </source>
</evidence>
<evidence type="ECO:0000256" key="4">
    <source>
        <dbReference type="ARBA" id="ARBA00012759"/>
    </source>
</evidence>
<dbReference type="RefSeq" id="XP_002505695.1">
    <property type="nucleotide sequence ID" value="XM_002505649.1"/>
</dbReference>
<evidence type="ECO:0000256" key="6">
    <source>
        <dbReference type="ARBA" id="ARBA00022786"/>
    </source>
</evidence>
<evidence type="ECO:0000256" key="2">
    <source>
        <dbReference type="ARBA" id="ARBA00004123"/>
    </source>
</evidence>
<dbReference type="GO" id="GO:0006508">
    <property type="term" value="P:proteolysis"/>
    <property type="evidence" value="ECO:0007669"/>
    <property type="project" value="UniProtKB-KW"/>
</dbReference>
<dbReference type="GO" id="GO:0016579">
    <property type="term" value="P:protein deubiquitination"/>
    <property type="evidence" value="ECO:0007669"/>
    <property type="project" value="InterPro"/>
</dbReference>
<sequence length="462" mass="49562">MRAAARSFAVNPHSMFADVERAELYCAACARYTYSPEFDRLVLGTRAIAMGVRASDAGVAAATTAKKRKKPPTRDISKIDVVGNGAAPLASVNSHGVPRGLRGMANLGNTCFLSTVLHAVVRAPTVGGFFLKDGHVRELCTAKRDDEHCLACELDEIVAGAYSGSSDPLVPSNFLHSWWMQSPEHLAKHKQHDAHEFFLSLVAAVHTNLTTSERGGAGRSGGGAVLVEECRCPMHAAFAGVLRSEVTCGACGYASTVHDPTVGLSLDVPLSGNATGGSRQRSVTLEACLSAFARPEHIGMNESFPCGRCGDSARAKTKQMAARRLPPALVLHIKRFETSFVGKAGSKKSGLGIGDSVVVGRKIDVHVSFPFVLSMRPYCASAALRSRYGNRVPADASHDDQAKYDLYAVVVHSGTMESGHYIAYVQWQGVWFRCDDHQVTRADPATVAQAQAYMLFYQARPP</sequence>
<evidence type="ECO:0000256" key="5">
    <source>
        <dbReference type="ARBA" id="ARBA00022670"/>
    </source>
</evidence>
<comment type="subcellular location">
    <subcellularLocation>
        <location evidence="2">Nucleus</location>
    </subcellularLocation>
</comment>
<dbReference type="PROSITE" id="PS00973">
    <property type="entry name" value="USP_2"/>
    <property type="match status" value="1"/>
</dbReference>
<protein>
    <recommendedName>
        <fullName evidence="4">ubiquitinyl hydrolase 1</fullName>
        <ecNumber evidence="4">3.4.19.12</ecNumber>
    </recommendedName>
</protein>
<dbReference type="GO" id="GO:0004843">
    <property type="term" value="F:cysteine-type deubiquitinase activity"/>
    <property type="evidence" value="ECO:0007669"/>
    <property type="project" value="UniProtKB-EC"/>
</dbReference>
<dbReference type="InterPro" id="IPR001394">
    <property type="entry name" value="Peptidase_C19_UCH"/>
</dbReference>
<evidence type="ECO:0000256" key="9">
    <source>
        <dbReference type="ARBA" id="ARBA00023015"/>
    </source>
</evidence>
<keyword evidence="14" id="KW-1185">Reference proteome</keyword>
<feature type="domain" description="USP" evidence="12">
    <location>
        <begin position="102"/>
        <end position="460"/>
    </location>
</feature>
<dbReference type="OMA" id="NVSCNCI"/>
<dbReference type="EMBL" id="CP001331">
    <property type="protein sequence ID" value="ACO66953.1"/>
    <property type="molecule type" value="Genomic_DNA"/>
</dbReference>
<evidence type="ECO:0000256" key="8">
    <source>
        <dbReference type="ARBA" id="ARBA00022807"/>
    </source>
</evidence>
<keyword evidence="7" id="KW-0378">Hydrolase</keyword>
<dbReference type="STRING" id="296587.C1EG34"/>
<dbReference type="PANTHER" id="PTHR21646">
    <property type="entry name" value="UBIQUITIN CARBOXYL-TERMINAL HYDROLASE"/>
    <property type="match status" value="1"/>
</dbReference>
<evidence type="ECO:0000256" key="1">
    <source>
        <dbReference type="ARBA" id="ARBA00000707"/>
    </source>
</evidence>
<keyword evidence="6" id="KW-0833">Ubl conjugation pathway</keyword>
<evidence type="ECO:0000313" key="13">
    <source>
        <dbReference type="EMBL" id="ACO66953.1"/>
    </source>
</evidence>
<evidence type="ECO:0000256" key="7">
    <source>
        <dbReference type="ARBA" id="ARBA00022801"/>
    </source>
</evidence>
<dbReference type="OrthoDB" id="47475at2759"/>
<dbReference type="AlphaFoldDB" id="C1EG34"/>
<name>C1EG34_MICCC</name>
<dbReference type="InterPro" id="IPR038765">
    <property type="entry name" value="Papain-like_cys_pep_sf"/>
</dbReference>
<dbReference type="Gene3D" id="3.90.70.10">
    <property type="entry name" value="Cysteine proteinases"/>
    <property type="match status" value="1"/>
</dbReference>
<dbReference type="EC" id="3.4.19.12" evidence="4"/>
<accession>C1EG34</accession>
<proteinExistence type="inferred from homology"/>
<dbReference type="PROSITE" id="PS50235">
    <property type="entry name" value="USP_3"/>
    <property type="match status" value="1"/>
</dbReference>
<keyword evidence="5" id="KW-0645">Protease</keyword>
<dbReference type="PANTHER" id="PTHR21646:SF33">
    <property type="entry name" value="UBIQUITIN CARBOXYL-TERMINAL HYDROLASE 22"/>
    <property type="match status" value="1"/>
</dbReference>
<evidence type="ECO:0000259" key="12">
    <source>
        <dbReference type="PROSITE" id="PS50235"/>
    </source>
</evidence>
<dbReference type="FunCoup" id="C1EG34">
    <property type="interactions" value="1323"/>
</dbReference>
<comment type="catalytic activity">
    <reaction evidence="1">
        <text>Thiol-dependent hydrolysis of ester, thioester, amide, peptide and isopeptide bonds formed by the C-terminal Gly of ubiquitin (a 76-residue protein attached to proteins as an intracellular targeting signal).</text>
        <dbReference type="EC" id="3.4.19.12"/>
    </reaction>
</comment>
<evidence type="ECO:0000256" key="3">
    <source>
        <dbReference type="ARBA" id="ARBA00009085"/>
    </source>
</evidence>
<keyword evidence="10" id="KW-0804">Transcription</keyword>
<gene>
    <name evidence="13" type="ORF">MICPUN_87747</name>
</gene>